<dbReference type="PROSITE" id="PS51257">
    <property type="entry name" value="PROKAR_LIPOPROTEIN"/>
    <property type="match status" value="1"/>
</dbReference>
<evidence type="ECO:0000313" key="2">
    <source>
        <dbReference type="Proteomes" id="UP000824225"/>
    </source>
</evidence>
<name>A0A9D2HFF1_9BACT</name>
<dbReference type="AlphaFoldDB" id="A0A9D2HFF1"/>
<evidence type="ECO:0008006" key="3">
    <source>
        <dbReference type="Google" id="ProtNLM"/>
    </source>
</evidence>
<proteinExistence type="predicted"/>
<accession>A0A9D2HFF1</accession>
<dbReference type="EMBL" id="DXAN01000032">
    <property type="protein sequence ID" value="HJA09504.1"/>
    <property type="molecule type" value="Genomic_DNA"/>
</dbReference>
<gene>
    <name evidence="1" type="ORF">H9962_10025</name>
</gene>
<reference evidence="1" key="2">
    <citation type="submission" date="2021-04" db="EMBL/GenBank/DDBJ databases">
        <authorList>
            <person name="Gilroy R."/>
        </authorList>
    </citation>
    <scope>NUCLEOTIDE SEQUENCE</scope>
    <source>
        <strain evidence="1">CHK186-16707</strain>
    </source>
</reference>
<reference evidence="1" key="1">
    <citation type="journal article" date="2021" name="PeerJ">
        <title>Extensive microbial diversity within the chicken gut microbiome revealed by metagenomics and culture.</title>
        <authorList>
            <person name="Gilroy R."/>
            <person name="Ravi A."/>
            <person name="Getino M."/>
            <person name="Pursley I."/>
            <person name="Horton D.L."/>
            <person name="Alikhan N.F."/>
            <person name="Baker D."/>
            <person name="Gharbi K."/>
            <person name="Hall N."/>
            <person name="Watson M."/>
            <person name="Adriaenssens E.M."/>
            <person name="Foster-Nyarko E."/>
            <person name="Jarju S."/>
            <person name="Secka A."/>
            <person name="Antonio M."/>
            <person name="Oren A."/>
            <person name="Chaudhuri R.R."/>
            <person name="La Ragione R."/>
            <person name="Hildebrand F."/>
            <person name="Pallen M.J."/>
        </authorList>
    </citation>
    <scope>NUCLEOTIDE SEQUENCE</scope>
    <source>
        <strain evidence="1">CHK186-16707</strain>
    </source>
</reference>
<organism evidence="1 2">
    <name type="scientific">Candidatus Mailhella merdigallinarum</name>
    <dbReference type="NCBI Taxonomy" id="2838658"/>
    <lineage>
        <taxon>Bacteria</taxon>
        <taxon>Pseudomonadati</taxon>
        <taxon>Thermodesulfobacteriota</taxon>
        <taxon>Desulfovibrionia</taxon>
        <taxon>Desulfovibrionales</taxon>
        <taxon>Desulfovibrionaceae</taxon>
        <taxon>Mailhella</taxon>
    </lineage>
</organism>
<protein>
    <recommendedName>
        <fullName evidence="3">Lipoprotein</fullName>
    </recommendedName>
</protein>
<dbReference type="Proteomes" id="UP000824225">
    <property type="component" value="Unassembled WGS sequence"/>
</dbReference>
<sequence>MPFSLRLWTLLGVVLIAGGCASVHDSAGRGAIDLTTPGTLYSDSKIYRGDIQVMVHPNVNLEQPPTALFVPLGLTQAMHDSLPVSEGVSRQVWQQFLSEGTFSTLELADMTPPYRVDLALPLARAKGADMLVGGYITYYLDGGQTGNTKISLQLEVYDVKTGDMLWSIAHAGLLPYRSARDYLLLQVKSRMPADPMGAVIAAVAGDMATLLHMWTSPQSFASPRTFSGPAESAFGRF</sequence>
<evidence type="ECO:0000313" key="1">
    <source>
        <dbReference type="EMBL" id="HJA09504.1"/>
    </source>
</evidence>
<comment type="caution">
    <text evidence="1">The sequence shown here is derived from an EMBL/GenBank/DDBJ whole genome shotgun (WGS) entry which is preliminary data.</text>
</comment>